<keyword evidence="3" id="KW-1185">Reference proteome</keyword>
<dbReference type="SUPFAM" id="SSF51735">
    <property type="entry name" value="NAD(P)-binding Rossmann-fold domains"/>
    <property type="match status" value="1"/>
</dbReference>
<protein>
    <submittedName>
        <fullName evidence="2">NAD-dependent epimerase/dehydratase family protein</fullName>
    </submittedName>
</protein>
<reference evidence="3" key="1">
    <citation type="journal article" date="2019" name="Int. J. Syst. Evol. Microbiol.">
        <title>The Global Catalogue of Microorganisms (GCM) 10K type strain sequencing project: providing services to taxonomists for standard genome sequencing and annotation.</title>
        <authorList>
            <consortium name="The Broad Institute Genomics Platform"/>
            <consortium name="The Broad Institute Genome Sequencing Center for Infectious Disease"/>
            <person name="Wu L."/>
            <person name="Ma J."/>
        </authorList>
    </citation>
    <scope>NUCLEOTIDE SEQUENCE [LARGE SCALE GENOMIC DNA]</scope>
    <source>
        <strain evidence="3">JCM 17626</strain>
    </source>
</reference>
<gene>
    <name evidence="2" type="ORF">GCM10022289_24100</name>
</gene>
<dbReference type="InterPro" id="IPR036291">
    <property type="entry name" value="NAD(P)-bd_dom_sf"/>
</dbReference>
<dbReference type="PANTHER" id="PTHR43245">
    <property type="entry name" value="BIFUNCTIONAL POLYMYXIN RESISTANCE PROTEIN ARNA"/>
    <property type="match status" value="1"/>
</dbReference>
<feature type="domain" description="NAD-dependent epimerase/dehydratase" evidence="1">
    <location>
        <begin position="3"/>
        <end position="204"/>
    </location>
</feature>
<dbReference type="Pfam" id="PF01370">
    <property type="entry name" value="Epimerase"/>
    <property type="match status" value="1"/>
</dbReference>
<evidence type="ECO:0000259" key="1">
    <source>
        <dbReference type="Pfam" id="PF01370"/>
    </source>
</evidence>
<dbReference type="Gene3D" id="3.40.50.720">
    <property type="entry name" value="NAD(P)-binding Rossmann-like Domain"/>
    <property type="match status" value="1"/>
</dbReference>
<name>A0ABP8BEU5_9SPHI</name>
<dbReference type="InterPro" id="IPR050177">
    <property type="entry name" value="Lipid_A_modif_metabolic_enz"/>
</dbReference>
<comment type="caution">
    <text evidence="2">The sequence shown here is derived from an EMBL/GenBank/DDBJ whole genome shotgun (WGS) entry which is preliminary data.</text>
</comment>
<sequence>MTALITGINGFVGRNLSKYLGSAKDLNLRGDWSNELETGSVLPIIHLAGKAHDMKAASNPDQYYEINFELTKKLYDKFLKSNSKKFIFISSVKAVADVVQGVLTEDSIPNPLTHYGISKLMAEEYILRQPLPPGKSCYILRPCMIHGPENKGNLNLLYKFVKMGIPYPLAAFDNKRSFLSIENLCFVINTLLEQNVKSGVYNIADDEPLSTNEVVKILAKSLNKQPKLWALPIWLVRKVAKIADFIKLPLNTERLDKLTENYIVSNRKIKEAINSPLPVTSREGLSNTANSFEKR</sequence>
<organism evidence="2 3">
    <name type="scientific">Pedobacter jeongneungensis</name>
    <dbReference type="NCBI Taxonomy" id="947309"/>
    <lineage>
        <taxon>Bacteria</taxon>
        <taxon>Pseudomonadati</taxon>
        <taxon>Bacteroidota</taxon>
        <taxon>Sphingobacteriia</taxon>
        <taxon>Sphingobacteriales</taxon>
        <taxon>Sphingobacteriaceae</taxon>
        <taxon>Pedobacter</taxon>
    </lineage>
</organism>
<evidence type="ECO:0000313" key="2">
    <source>
        <dbReference type="EMBL" id="GAA4205109.1"/>
    </source>
</evidence>
<evidence type="ECO:0000313" key="3">
    <source>
        <dbReference type="Proteomes" id="UP001501772"/>
    </source>
</evidence>
<proteinExistence type="predicted"/>
<accession>A0ABP8BEU5</accession>
<dbReference type="Proteomes" id="UP001501772">
    <property type="component" value="Unassembled WGS sequence"/>
</dbReference>
<dbReference type="EMBL" id="BAABBY010000005">
    <property type="protein sequence ID" value="GAA4205109.1"/>
    <property type="molecule type" value="Genomic_DNA"/>
</dbReference>
<dbReference type="InterPro" id="IPR001509">
    <property type="entry name" value="Epimerase_deHydtase"/>
</dbReference>
<dbReference type="RefSeq" id="WP_344851701.1">
    <property type="nucleotide sequence ID" value="NZ_BAABBY010000005.1"/>
</dbReference>